<keyword evidence="2" id="KW-1185">Reference proteome</keyword>
<reference evidence="1 2" key="1">
    <citation type="submission" date="2020-07" db="EMBL/GenBank/DDBJ databases">
        <title>isolation of Luteimonas sp. SJ-16.</title>
        <authorList>
            <person name="Huang X.-X."/>
            <person name="Xu L."/>
            <person name="Sun J.-Q."/>
        </authorList>
    </citation>
    <scope>NUCLEOTIDE SEQUENCE [LARGE SCALE GENOMIC DNA]</scope>
    <source>
        <strain evidence="1 2">SJ-16</strain>
    </source>
</reference>
<dbReference type="InterPro" id="IPR021327">
    <property type="entry name" value="DUF2934"/>
</dbReference>
<dbReference type="AlphaFoldDB" id="A0A7Z0QP18"/>
<accession>A0A7Z0QP18</accession>
<dbReference type="Pfam" id="PF11154">
    <property type="entry name" value="DUF2934"/>
    <property type="match status" value="1"/>
</dbReference>
<name>A0A7Z0QP18_9GAMM</name>
<dbReference type="Proteomes" id="UP000589896">
    <property type="component" value="Unassembled WGS sequence"/>
</dbReference>
<dbReference type="EMBL" id="JACCJZ010000010">
    <property type="protein sequence ID" value="NYZ62053.1"/>
    <property type="molecule type" value="Genomic_DNA"/>
</dbReference>
<dbReference type="RefSeq" id="WP_180544266.1">
    <property type="nucleotide sequence ID" value="NZ_JACCJZ010000010.1"/>
</dbReference>
<protein>
    <submittedName>
        <fullName evidence="1">DUF2934 domain-containing protein</fullName>
    </submittedName>
</protein>
<evidence type="ECO:0000313" key="1">
    <source>
        <dbReference type="EMBL" id="NYZ62053.1"/>
    </source>
</evidence>
<evidence type="ECO:0000313" key="2">
    <source>
        <dbReference type="Proteomes" id="UP000589896"/>
    </source>
</evidence>
<organism evidence="1 2">
    <name type="scientific">Luteimonas deserti</name>
    <dbReference type="NCBI Taxonomy" id="2752306"/>
    <lineage>
        <taxon>Bacteria</taxon>
        <taxon>Pseudomonadati</taxon>
        <taxon>Pseudomonadota</taxon>
        <taxon>Gammaproteobacteria</taxon>
        <taxon>Lysobacterales</taxon>
        <taxon>Lysobacteraceae</taxon>
        <taxon>Luteimonas</taxon>
    </lineage>
</organism>
<comment type="caution">
    <text evidence="1">The sequence shown here is derived from an EMBL/GenBank/DDBJ whole genome shotgun (WGS) entry which is preliminary data.</text>
</comment>
<sequence>MDEQQRNARIRELAREVWEAEGRPDGQADRHWAMAERLVDAELRAEHEDLGLDTGSAH</sequence>
<gene>
    <name evidence="1" type="ORF">H0E82_04640</name>
</gene>
<proteinExistence type="predicted"/>